<dbReference type="EC" id="3.2.1.52" evidence="3"/>
<keyword evidence="5" id="KW-0326">Glycosidase</keyword>
<evidence type="ECO:0000313" key="8">
    <source>
        <dbReference type="Proteomes" id="UP000284547"/>
    </source>
</evidence>
<evidence type="ECO:0000313" key="7">
    <source>
        <dbReference type="EMBL" id="RGP38014.1"/>
    </source>
</evidence>
<dbReference type="Pfam" id="PF00933">
    <property type="entry name" value="Glyco_hydro_3"/>
    <property type="match status" value="1"/>
</dbReference>
<dbReference type="Proteomes" id="UP000284547">
    <property type="component" value="Unassembled WGS sequence"/>
</dbReference>
<comment type="caution">
    <text evidence="7">The sequence shown here is derived from an EMBL/GenBank/DDBJ whole genome shotgun (WGS) entry which is preliminary data.</text>
</comment>
<accession>A0A411Z4M2</accession>
<proteinExistence type="inferred from homology"/>
<dbReference type="EMBL" id="QWEY01000002">
    <property type="protein sequence ID" value="RGP38014.1"/>
    <property type="molecule type" value="Genomic_DNA"/>
</dbReference>
<dbReference type="InterPro" id="IPR017853">
    <property type="entry name" value="GH"/>
</dbReference>
<dbReference type="InterPro" id="IPR001764">
    <property type="entry name" value="Glyco_hydro_3_N"/>
</dbReference>
<dbReference type="InterPro" id="IPR050226">
    <property type="entry name" value="NagZ_Beta-hexosaminidase"/>
</dbReference>
<gene>
    <name evidence="7" type="ORF">D1012_03985</name>
</gene>
<comment type="catalytic activity">
    <reaction evidence="1">
        <text>Hydrolysis of terminal non-reducing N-acetyl-D-hexosamine residues in N-acetyl-beta-D-hexosaminides.</text>
        <dbReference type="EC" id="3.2.1.52"/>
    </reaction>
</comment>
<reference evidence="7 8" key="1">
    <citation type="submission" date="2018-08" db="EMBL/GenBank/DDBJ databases">
        <title>Flavobacterium tibetense sp. nov., isolated from a wetland YonghuCo on Tibetan Plateau.</title>
        <authorList>
            <person name="Phurbu D."/>
            <person name="Lu H."/>
            <person name="Xing P."/>
        </authorList>
    </citation>
    <scope>NUCLEOTIDE SEQUENCE [LARGE SCALE GENOMIC DNA]</scope>
    <source>
        <strain evidence="7 8">DJC</strain>
    </source>
</reference>
<evidence type="ECO:0000256" key="5">
    <source>
        <dbReference type="ARBA" id="ARBA00023295"/>
    </source>
</evidence>
<dbReference type="GO" id="GO:0009254">
    <property type="term" value="P:peptidoglycan turnover"/>
    <property type="evidence" value="ECO:0007669"/>
    <property type="project" value="TreeGrafter"/>
</dbReference>
<evidence type="ECO:0000256" key="2">
    <source>
        <dbReference type="ARBA" id="ARBA00005336"/>
    </source>
</evidence>
<evidence type="ECO:0000259" key="6">
    <source>
        <dbReference type="Pfam" id="PF00933"/>
    </source>
</evidence>
<dbReference type="GO" id="GO:0005975">
    <property type="term" value="P:carbohydrate metabolic process"/>
    <property type="evidence" value="ECO:0007669"/>
    <property type="project" value="InterPro"/>
</dbReference>
<feature type="domain" description="Glycoside hydrolase family 3 N-terminal" evidence="6">
    <location>
        <begin position="37"/>
        <end position="344"/>
    </location>
</feature>
<dbReference type="InterPro" id="IPR036962">
    <property type="entry name" value="Glyco_hydro_3_N_sf"/>
</dbReference>
<dbReference type="SUPFAM" id="SSF51445">
    <property type="entry name" value="(Trans)glycosidases"/>
    <property type="match status" value="1"/>
</dbReference>
<protein>
    <recommendedName>
        <fullName evidence="3">beta-N-acetylhexosaminidase</fullName>
        <ecNumber evidence="3">3.2.1.52</ecNumber>
    </recommendedName>
</protein>
<keyword evidence="4 7" id="KW-0378">Hydrolase</keyword>
<organism evidence="7 8">
    <name type="scientific">Pseudotabrizicola alkalilacus</name>
    <dbReference type="NCBI Taxonomy" id="2305252"/>
    <lineage>
        <taxon>Bacteria</taxon>
        <taxon>Pseudomonadati</taxon>
        <taxon>Pseudomonadota</taxon>
        <taxon>Alphaproteobacteria</taxon>
        <taxon>Rhodobacterales</taxon>
        <taxon>Paracoccaceae</taxon>
        <taxon>Pseudotabrizicola</taxon>
    </lineage>
</organism>
<keyword evidence="8" id="KW-1185">Reference proteome</keyword>
<dbReference type="RefSeq" id="WP_118150070.1">
    <property type="nucleotide sequence ID" value="NZ_QWEY01000002.1"/>
</dbReference>
<dbReference type="GO" id="GO:0004563">
    <property type="term" value="F:beta-N-acetylhexosaminidase activity"/>
    <property type="evidence" value="ECO:0007669"/>
    <property type="project" value="UniProtKB-EC"/>
</dbReference>
<dbReference type="InterPro" id="IPR036881">
    <property type="entry name" value="Glyco_hydro_3_C_sf"/>
</dbReference>
<evidence type="ECO:0000256" key="3">
    <source>
        <dbReference type="ARBA" id="ARBA00012663"/>
    </source>
</evidence>
<sequence length="548" mass="59470">MSYALSDDQLRGAPFHLDAQALNWVKETFARLDEPAKLCQILIPMCRDLSEDATRQLAQRGFGGVHRFPSFSEDELRGSAQILTEGALVPPLLTADLELSEKASVKAGTLFPNQMTVAATSDPQNALRMGALAAREAGYLGFHLSWTPVADLPLNPRSNVVNTRSFSADCDKTITFMSAYIDGMHANGMAACVKHFPGDGLDDRDQHFVTTTNPMEMPAWHNSFGRIFRAAIARDVRVIMAGHIRLPAHDPSGLPASQSAPLLQGLLRDGLGYNGAIVSDATLMNGFRSQGPRSQIVPQCIEAGCDILLFPLNIDEDLAHLAAGLKSELLSPRRLDEAVLRILALKASLGLHRDAGLPGPERRAELLGTDEHRKWTQEVVQGAVTLLRDRLQLLPLDPRRHRRILLAEATGRRSPSSPLPDLEIAALLEAEGFVITRLQPGAAIDASAHDVGLYLMAEEGLSGKEHLGPQWERLHGAFPASMERLWHYLPTVYVSLGTPFLPCHMPDCPTFVNAYSPIKPMQQAVVAALCGRIGFAGISPADVTGGMG</sequence>
<dbReference type="Gene3D" id="3.40.50.1700">
    <property type="entry name" value="Glycoside hydrolase family 3 C-terminal domain"/>
    <property type="match status" value="1"/>
</dbReference>
<dbReference type="PRINTS" id="PR00133">
    <property type="entry name" value="GLHYDRLASE3"/>
</dbReference>
<dbReference type="PANTHER" id="PTHR30480:SF13">
    <property type="entry name" value="BETA-HEXOSAMINIDASE"/>
    <property type="match status" value="1"/>
</dbReference>
<name>A0A411Z4M2_9RHOB</name>
<comment type="similarity">
    <text evidence="2">Belongs to the glycosyl hydrolase 3 family.</text>
</comment>
<dbReference type="AlphaFoldDB" id="A0A411Z4M2"/>
<dbReference type="OrthoDB" id="9781691at2"/>
<dbReference type="Gene3D" id="3.20.20.300">
    <property type="entry name" value="Glycoside hydrolase, family 3, N-terminal domain"/>
    <property type="match status" value="1"/>
</dbReference>
<evidence type="ECO:0000256" key="1">
    <source>
        <dbReference type="ARBA" id="ARBA00001231"/>
    </source>
</evidence>
<evidence type="ECO:0000256" key="4">
    <source>
        <dbReference type="ARBA" id="ARBA00022801"/>
    </source>
</evidence>
<dbReference type="PANTHER" id="PTHR30480">
    <property type="entry name" value="BETA-HEXOSAMINIDASE-RELATED"/>
    <property type="match status" value="1"/>
</dbReference>